<protein>
    <submittedName>
        <fullName evidence="1">Uncharacterized protein</fullName>
    </submittedName>
</protein>
<reference evidence="1" key="1">
    <citation type="submission" date="2014-11" db="EMBL/GenBank/DDBJ databases">
        <authorList>
            <person name="Amaro Gonzalez C."/>
        </authorList>
    </citation>
    <scope>NUCLEOTIDE SEQUENCE</scope>
</reference>
<evidence type="ECO:0000313" key="1">
    <source>
        <dbReference type="EMBL" id="JAH05464.1"/>
    </source>
</evidence>
<organism evidence="1">
    <name type="scientific">Anguilla anguilla</name>
    <name type="common">European freshwater eel</name>
    <name type="synonym">Muraena anguilla</name>
    <dbReference type="NCBI Taxonomy" id="7936"/>
    <lineage>
        <taxon>Eukaryota</taxon>
        <taxon>Metazoa</taxon>
        <taxon>Chordata</taxon>
        <taxon>Craniata</taxon>
        <taxon>Vertebrata</taxon>
        <taxon>Euteleostomi</taxon>
        <taxon>Actinopterygii</taxon>
        <taxon>Neopterygii</taxon>
        <taxon>Teleostei</taxon>
        <taxon>Anguilliformes</taxon>
        <taxon>Anguillidae</taxon>
        <taxon>Anguilla</taxon>
    </lineage>
</organism>
<sequence length="39" mass="4351">MCMSIGAYLASTLLEGKNKNLVSLKNEKQNNFLRLHASL</sequence>
<dbReference type="AlphaFoldDB" id="A0A0E9PLS6"/>
<reference evidence="1" key="2">
    <citation type="journal article" date="2015" name="Fish Shellfish Immunol.">
        <title>Early steps in the European eel (Anguilla anguilla)-Vibrio vulnificus interaction in the gills: Role of the RtxA13 toxin.</title>
        <authorList>
            <person name="Callol A."/>
            <person name="Pajuelo D."/>
            <person name="Ebbesson L."/>
            <person name="Teles M."/>
            <person name="MacKenzie S."/>
            <person name="Amaro C."/>
        </authorList>
    </citation>
    <scope>NUCLEOTIDE SEQUENCE</scope>
</reference>
<dbReference type="EMBL" id="GBXM01103113">
    <property type="protein sequence ID" value="JAH05464.1"/>
    <property type="molecule type" value="Transcribed_RNA"/>
</dbReference>
<accession>A0A0E9PLS6</accession>
<name>A0A0E9PLS6_ANGAN</name>
<proteinExistence type="predicted"/>